<sequence length="259" mass="27537">MSQAPHVEHDAPGAQPGDAPAAAPAAPSAAPADGGASVADTTELLALVAQIESVAFLRIAGAATAAPDPSSRLRLARLAGAALARQETILRRIAELEGDAEAADERMLALDATFDDYDHRTQPSSWWEEILKSYVGHGVAVDFCRIVAGALDPQSRDIIMGVIEDGMASERSIEVLDSATSDDEVLASRLALWARRLVGEALSLVQQLLADRPALTRLLATAVEQRFADDERPADHHAWLFGQLTAEHTRRMGRLGLAA</sequence>
<protein>
    <submittedName>
        <fullName evidence="4">tRNA-(MS[2]IO[6]A)-hydroxylase MiaE-like protein</fullName>
    </submittedName>
</protein>
<feature type="coiled-coil region" evidence="1">
    <location>
        <begin position="86"/>
        <end position="113"/>
    </location>
</feature>
<reference evidence="4 5" key="1">
    <citation type="submission" date="2017-10" db="EMBL/GenBank/DDBJ databases">
        <title>Sequencing the genomes of 1000 actinobacteria strains.</title>
        <authorList>
            <person name="Klenk H.-P."/>
        </authorList>
    </citation>
    <scope>NUCLEOTIDE SEQUENCE [LARGE SCALE GENOMIC DNA]</scope>
    <source>
        <strain evidence="4 5">DSM 21574</strain>
    </source>
</reference>
<accession>A0A2A9EBF7</accession>
<keyword evidence="1" id="KW-0175">Coiled coil</keyword>
<evidence type="ECO:0000256" key="1">
    <source>
        <dbReference type="SAM" id="Coils"/>
    </source>
</evidence>
<evidence type="ECO:0000256" key="2">
    <source>
        <dbReference type="SAM" id="MobiDB-lite"/>
    </source>
</evidence>
<organism evidence="4 5">
    <name type="scientific">Flavimobilis soli</name>
    <dbReference type="NCBI Taxonomy" id="442709"/>
    <lineage>
        <taxon>Bacteria</taxon>
        <taxon>Bacillati</taxon>
        <taxon>Actinomycetota</taxon>
        <taxon>Actinomycetes</taxon>
        <taxon>Micrococcales</taxon>
        <taxon>Jonesiaceae</taxon>
        <taxon>Flavimobilis</taxon>
    </lineage>
</organism>
<dbReference type="InterPro" id="IPR059125">
    <property type="entry name" value="Ferritin_actino"/>
</dbReference>
<dbReference type="RefSeq" id="WP_098457427.1">
    <property type="nucleotide sequence ID" value="NZ_PDJH01000001.1"/>
</dbReference>
<name>A0A2A9EBF7_9MICO</name>
<proteinExistence type="predicted"/>
<dbReference type="OrthoDB" id="3728083at2"/>
<feature type="region of interest" description="Disordered" evidence="2">
    <location>
        <begin position="1"/>
        <end position="36"/>
    </location>
</feature>
<dbReference type="AlphaFoldDB" id="A0A2A9EBF7"/>
<evidence type="ECO:0000313" key="4">
    <source>
        <dbReference type="EMBL" id="PFG36224.1"/>
    </source>
</evidence>
<gene>
    <name evidence="4" type="ORF">ATL41_0939</name>
</gene>
<comment type="caution">
    <text evidence="4">The sequence shown here is derived from an EMBL/GenBank/DDBJ whole genome shotgun (WGS) entry which is preliminary data.</text>
</comment>
<dbReference type="Pfam" id="PF13794">
    <property type="entry name" value="MiaE_2"/>
    <property type="match status" value="1"/>
</dbReference>
<keyword evidence="5" id="KW-1185">Reference proteome</keyword>
<feature type="domain" description="Ferritin-like" evidence="3">
    <location>
        <begin position="42"/>
        <end position="220"/>
    </location>
</feature>
<evidence type="ECO:0000313" key="5">
    <source>
        <dbReference type="Proteomes" id="UP000221394"/>
    </source>
</evidence>
<evidence type="ECO:0000259" key="3">
    <source>
        <dbReference type="Pfam" id="PF13794"/>
    </source>
</evidence>
<dbReference type="Proteomes" id="UP000221394">
    <property type="component" value="Unassembled WGS sequence"/>
</dbReference>
<feature type="compositionally biased region" description="Low complexity" evidence="2">
    <location>
        <begin position="12"/>
        <end position="36"/>
    </location>
</feature>
<dbReference type="Gene3D" id="1.20.1260.10">
    <property type="match status" value="1"/>
</dbReference>
<feature type="compositionally biased region" description="Basic and acidic residues" evidence="2">
    <location>
        <begin position="1"/>
        <end position="11"/>
    </location>
</feature>
<dbReference type="EMBL" id="PDJH01000001">
    <property type="protein sequence ID" value="PFG36224.1"/>
    <property type="molecule type" value="Genomic_DNA"/>
</dbReference>
<dbReference type="InterPro" id="IPR012347">
    <property type="entry name" value="Ferritin-like"/>
</dbReference>